<evidence type="ECO:0000313" key="3">
    <source>
        <dbReference type="Proteomes" id="UP001221898"/>
    </source>
</evidence>
<sequence length="175" mass="19222">MSFALLWTQQENSFRIPGSGVPADLREPSASRAAPRTPLLPGPPRQRQVVCSHFIPSHQISILPFEPAIFPICGINAYPSRRAFAASPPRVPQEGNGNGHRGRQQRSTHGYPEGHGSHRSRRNQSHNTICGVEGLFSLFGSAQLGRQRWAPARGHQDDTRVRRAGFGQSETDGES</sequence>
<keyword evidence="3" id="KW-1185">Reference proteome</keyword>
<evidence type="ECO:0000256" key="1">
    <source>
        <dbReference type="SAM" id="MobiDB-lite"/>
    </source>
</evidence>
<accession>A0AAD7SI61</accession>
<dbReference type="EMBL" id="JAINUG010000060">
    <property type="protein sequence ID" value="KAJ8402984.1"/>
    <property type="molecule type" value="Genomic_DNA"/>
</dbReference>
<organism evidence="2 3">
    <name type="scientific">Aldrovandia affinis</name>
    <dbReference type="NCBI Taxonomy" id="143900"/>
    <lineage>
        <taxon>Eukaryota</taxon>
        <taxon>Metazoa</taxon>
        <taxon>Chordata</taxon>
        <taxon>Craniata</taxon>
        <taxon>Vertebrata</taxon>
        <taxon>Euteleostomi</taxon>
        <taxon>Actinopterygii</taxon>
        <taxon>Neopterygii</taxon>
        <taxon>Teleostei</taxon>
        <taxon>Notacanthiformes</taxon>
        <taxon>Halosauridae</taxon>
        <taxon>Aldrovandia</taxon>
    </lineage>
</organism>
<reference evidence="2" key="1">
    <citation type="journal article" date="2023" name="Science">
        <title>Genome structures resolve the early diversification of teleost fishes.</title>
        <authorList>
            <person name="Parey E."/>
            <person name="Louis A."/>
            <person name="Montfort J."/>
            <person name="Bouchez O."/>
            <person name="Roques C."/>
            <person name="Iampietro C."/>
            <person name="Lluch J."/>
            <person name="Castinel A."/>
            <person name="Donnadieu C."/>
            <person name="Desvignes T."/>
            <person name="Floi Bucao C."/>
            <person name="Jouanno E."/>
            <person name="Wen M."/>
            <person name="Mejri S."/>
            <person name="Dirks R."/>
            <person name="Jansen H."/>
            <person name="Henkel C."/>
            <person name="Chen W.J."/>
            <person name="Zahm M."/>
            <person name="Cabau C."/>
            <person name="Klopp C."/>
            <person name="Thompson A.W."/>
            <person name="Robinson-Rechavi M."/>
            <person name="Braasch I."/>
            <person name="Lecointre G."/>
            <person name="Bobe J."/>
            <person name="Postlethwait J.H."/>
            <person name="Berthelot C."/>
            <person name="Roest Crollius H."/>
            <person name="Guiguen Y."/>
        </authorList>
    </citation>
    <scope>NUCLEOTIDE SEQUENCE</scope>
    <source>
        <strain evidence="2">NC1722</strain>
    </source>
</reference>
<feature type="region of interest" description="Disordered" evidence="1">
    <location>
        <begin position="85"/>
        <end position="124"/>
    </location>
</feature>
<gene>
    <name evidence="2" type="ORF">AAFF_G00359000</name>
</gene>
<dbReference type="AlphaFoldDB" id="A0AAD7SI61"/>
<dbReference type="Proteomes" id="UP001221898">
    <property type="component" value="Unassembled WGS sequence"/>
</dbReference>
<comment type="caution">
    <text evidence="2">The sequence shown here is derived from an EMBL/GenBank/DDBJ whole genome shotgun (WGS) entry which is preliminary data.</text>
</comment>
<evidence type="ECO:0000313" key="2">
    <source>
        <dbReference type="EMBL" id="KAJ8402984.1"/>
    </source>
</evidence>
<feature type="region of interest" description="Disordered" evidence="1">
    <location>
        <begin position="17"/>
        <end position="43"/>
    </location>
</feature>
<feature type="region of interest" description="Disordered" evidence="1">
    <location>
        <begin position="149"/>
        <end position="175"/>
    </location>
</feature>
<proteinExistence type="predicted"/>
<protein>
    <submittedName>
        <fullName evidence="2">Uncharacterized protein</fullName>
    </submittedName>
</protein>
<name>A0AAD7SI61_9TELE</name>